<dbReference type="Proteomes" id="UP000318422">
    <property type="component" value="Unassembled WGS sequence"/>
</dbReference>
<dbReference type="RefSeq" id="WP_141350942.1">
    <property type="nucleotide sequence ID" value="NZ_BJNV01000020.1"/>
</dbReference>
<sequence length="143" mass="16077">MSLRYSHQDLFRSLRALEEATFPKVCRNCGHRYEDAAEFLAATRQVRPDHTGLKEGIDEDGAAIVEVFRNCACGSTLLETFSDRRDQSPGGLRRRQRFGEMLDKLVADGVEFARARDELLKLMRGQPHDLIGLIRSTKAGPDG</sequence>
<name>A0A4Y4CSZ1_ZOORA</name>
<accession>A0A4Y4CSZ1</accession>
<evidence type="ECO:0000313" key="2">
    <source>
        <dbReference type="Proteomes" id="UP000318422"/>
    </source>
</evidence>
<dbReference type="EMBL" id="BJNV01000020">
    <property type="protein sequence ID" value="GEC95446.1"/>
    <property type="molecule type" value="Genomic_DNA"/>
</dbReference>
<gene>
    <name evidence="1" type="ORF">ZRA01_15190</name>
</gene>
<evidence type="ECO:0000313" key="1">
    <source>
        <dbReference type="EMBL" id="GEC95446.1"/>
    </source>
</evidence>
<dbReference type="AlphaFoldDB" id="A0A4Y4CSZ1"/>
<organism evidence="1 2">
    <name type="scientific">Zoogloea ramigera</name>
    <dbReference type="NCBI Taxonomy" id="350"/>
    <lineage>
        <taxon>Bacteria</taxon>
        <taxon>Pseudomonadati</taxon>
        <taxon>Pseudomonadota</taxon>
        <taxon>Betaproteobacteria</taxon>
        <taxon>Rhodocyclales</taxon>
        <taxon>Zoogloeaceae</taxon>
        <taxon>Zoogloea</taxon>
    </lineage>
</organism>
<protein>
    <submittedName>
        <fullName evidence="1">Uncharacterized protein</fullName>
    </submittedName>
</protein>
<reference evidence="1 2" key="1">
    <citation type="submission" date="2019-06" db="EMBL/GenBank/DDBJ databases">
        <title>Whole genome shotgun sequence of Zoogloea ramigera NBRC 15342.</title>
        <authorList>
            <person name="Hosoyama A."/>
            <person name="Uohara A."/>
            <person name="Ohji S."/>
            <person name="Ichikawa N."/>
        </authorList>
    </citation>
    <scope>NUCLEOTIDE SEQUENCE [LARGE SCALE GENOMIC DNA]</scope>
    <source>
        <strain evidence="1 2">NBRC 15342</strain>
    </source>
</reference>
<proteinExistence type="predicted"/>
<dbReference type="OrthoDB" id="5405941at2"/>
<keyword evidence="2" id="KW-1185">Reference proteome</keyword>
<comment type="caution">
    <text evidence="1">The sequence shown here is derived from an EMBL/GenBank/DDBJ whole genome shotgun (WGS) entry which is preliminary data.</text>
</comment>